<dbReference type="Gene3D" id="3.40.50.880">
    <property type="match status" value="1"/>
</dbReference>
<evidence type="ECO:0000256" key="5">
    <source>
        <dbReference type="ARBA" id="ARBA00022840"/>
    </source>
</evidence>
<proteinExistence type="predicted"/>
<sequence>MDKRIFIEKRDNFDWESQNLFSELKLIYPLITSLKVYLIYDLFTISEQDFQKSIFNVFVDKVTDILHINNPAKNTHFAVEYLPGQYDQRADSAQQLIAVLTGNTSCVVRTAKLYDIQGIGDISSIKKYLINSVDSKEKDLNILINTKSEKPIPIKKYEGFMNFNDSQLTEFYKQQGFAFDLDDLKFIQKHFSQIQRDPTETELKVLDTYWSDHCRHTTFMTELTDIRFEGNFKETLEKIFSQYLKLRKELNREHKPINLMDLATIVGKYFRQTGKLKDLIVSDEINACTIEVNVDVNGKEEPWYLLFKNETHNHPTEIEPFGGASTCIGGAIRDPLSGRAFVYQAMRVTGAGNPLESFDKTLPNKLPQRKIVQKAADGFSSYGNQIGLATTHISEIYDEDYKAKRMEVGMVVGAVPQDWVRREKPIEGDKVIVLGGKTGRDGIGGATGSSKVHDEKSIHTMSAEVQKGDAVQERKIQRFFRNKKVIQLIKKCNDFGAGGVSVAIGELAEGLEINLDVLPTKYEGLNGTELAISESQERMAVVVDPKDVNTFIELAEKENILAVEVAKVTSDKTLKMYWKGNKIVDLSRDFLDTHGSAKTQEAHVKIKNQLFQNKKIFLTQDYLKKELSSLEHCSQKGLIEKFDNSVGRSTVLMPLGGKNQLTPAEGSVQTLPIQKGKTNTVSLATWGFSPQIAKNSPLHGGAYAVVESVAKVVALGGDYKKIRFSFQEYFERLGTDPEKWGKPLSALLGAIQAQLAFECAAIGGKDSMSGTFKELNVPPTLISFACAIGNKNHIISPELKEKNNRIYLFKHLLLEDEMPNYTQLKKIYSWIHEQILHKKIVSVKTIKNSHPAVELAKMAIGNDLGFEVDIENEIYTIGSLLFESTEKLIYPEIYEIGKVIHEPILKINSQNFILDELKNSFKDTLEPIFATETPIIKQIQKYNIPKKEPKNNPFIKKNIEKPKVVIPVFPGTNCEYESIKAFEEEGAGVTSVLINNLNLTKLNNSIQVFEKELQNTQILMLPGGFSAGDEPDGSAKFMVSILKNEKIKTQVHDLLQRGGLILGICNGFQALVKSGLLPYGKIQDSEIYSPTLTHNKIGRHVSQMVTVKVVSDRSPWLKGMKDATYTIPVSHGEGCFYADEKNIKELIKYDQIATQYVDFQGNPSINMPHNPNGSVYAIEGLVSKCGQIYGRMGHPERFEDGLMINIPGTRYHNIFKNAVDYFKQSI</sequence>
<dbReference type="SUPFAM" id="SSF56042">
    <property type="entry name" value="PurM C-terminal domain-like"/>
    <property type="match status" value="1"/>
</dbReference>
<evidence type="ECO:0000313" key="10">
    <source>
        <dbReference type="Proteomes" id="UP000238042"/>
    </source>
</evidence>
<keyword evidence="1" id="KW-0436">Ligase</keyword>
<dbReference type="OrthoDB" id="9804441at2"/>
<dbReference type="AlphaFoldDB" id="A0A2S8A8T6"/>
<dbReference type="GO" id="GO:0046872">
    <property type="term" value="F:metal ion binding"/>
    <property type="evidence" value="ECO:0007669"/>
    <property type="project" value="UniProtKB-KW"/>
</dbReference>
<dbReference type="GO" id="GO:0004642">
    <property type="term" value="F:phosphoribosylformylglycinamidine synthase activity"/>
    <property type="evidence" value="ECO:0007669"/>
    <property type="project" value="TreeGrafter"/>
</dbReference>
<reference evidence="9 10" key="1">
    <citation type="submission" date="2018-02" db="EMBL/GenBank/DDBJ databases">
        <title>Genome sequences of Apibacter spp., gut symbionts of Asian honey bees.</title>
        <authorList>
            <person name="Kwong W.K."/>
            <person name="Steele M.I."/>
            <person name="Moran N.A."/>
        </authorList>
    </citation>
    <scope>NUCLEOTIDE SEQUENCE [LARGE SCALE GENOMIC DNA]</scope>
    <source>
        <strain evidence="10">wkB301</strain>
    </source>
</reference>
<dbReference type="PROSITE" id="PS51273">
    <property type="entry name" value="GATASE_TYPE_1"/>
    <property type="match status" value="1"/>
</dbReference>
<feature type="domain" description="PurM-like C-terminal" evidence="7">
    <location>
        <begin position="427"/>
        <end position="579"/>
    </location>
</feature>
<dbReference type="Gene3D" id="3.30.1330.10">
    <property type="entry name" value="PurM-like, N-terminal domain"/>
    <property type="match status" value="2"/>
</dbReference>
<dbReference type="CDD" id="cd02203">
    <property type="entry name" value="PurL_repeat1"/>
    <property type="match status" value="1"/>
</dbReference>
<dbReference type="SMART" id="SM01211">
    <property type="entry name" value="GATase_5"/>
    <property type="match status" value="1"/>
</dbReference>
<dbReference type="InterPro" id="IPR036676">
    <property type="entry name" value="PurM-like_C_sf"/>
</dbReference>
<keyword evidence="6" id="KW-0460">Magnesium</keyword>
<dbReference type="SUPFAM" id="SSF52317">
    <property type="entry name" value="Class I glutamine amidotransferase-like"/>
    <property type="match status" value="1"/>
</dbReference>
<dbReference type="NCBIfam" id="TIGR01857">
    <property type="entry name" value="FGAM-synthase"/>
    <property type="match status" value="1"/>
</dbReference>
<dbReference type="FunFam" id="3.30.1330.10:FF:000013">
    <property type="entry name" value="Phosphoribosylformylglycinamidine synthase"/>
    <property type="match status" value="1"/>
</dbReference>
<name>A0A2S8A8T6_9FLAO</name>
<dbReference type="Gene3D" id="3.90.650.10">
    <property type="entry name" value="PurM-like C-terminal domain"/>
    <property type="match status" value="1"/>
</dbReference>
<keyword evidence="3" id="KW-0547">Nucleotide-binding</keyword>
<dbReference type="Pfam" id="PF18072">
    <property type="entry name" value="FGAR-AT_linker"/>
    <property type="match status" value="1"/>
</dbReference>
<dbReference type="Pfam" id="PF02769">
    <property type="entry name" value="AIRS_C"/>
    <property type="match status" value="1"/>
</dbReference>
<feature type="domain" description="Phosphoribosylformylglycinamidine synthase linker" evidence="8">
    <location>
        <begin position="171"/>
        <end position="216"/>
    </location>
</feature>
<organism evidence="9 10">
    <name type="scientific">Apibacter adventoris</name>
    <dbReference type="NCBI Taxonomy" id="1679466"/>
    <lineage>
        <taxon>Bacteria</taxon>
        <taxon>Pseudomonadati</taxon>
        <taxon>Bacteroidota</taxon>
        <taxon>Flavobacteriia</taxon>
        <taxon>Flavobacteriales</taxon>
        <taxon>Weeksellaceae</taxon>
        <taxon>Apibacter</taxon>
    </lineage>
</organism>
<dbReference type="InterPro" id="IPR036921">
    <property type="entry name" value="PurM-like_N_sf"/>
</dbReference>
<dbReference type="InterPro" id="IPR010141">
    <property type="entry name" value="FGAM_synthase"/>
</dbReference>
<dbReference type="GO" id="GO:0005524">
    <property type="term" value="F:ATP binding"/>
    <property type="evidence" value="ECO:0007669"/>
    <property type="project" value="UniProtKB-KW"/>
</dbReference>
<dbReference type="Proteomes" id="UP000238042">
    <property type="component" value="Unassembled WGS sequence"/>
</dbReference>
<dbReference type="InterPro" id="IPR029062">
    <property type="entry name" value="Class_I_gatase-like"/>
</dbReference>
<keyword evidence="4" id="KW-0658">Purine biosynthesis</keyword>
<keyword evidence="10" id="KW-1185">Reference proteome</keyword>
<dbReference type="RefSeq" id="WP_105247248.1">
    <property type="nucleotide sequence ID" value="NZ_PSZM01000043.1"/>
</dbReference>
<evidence type="ECO:0000259" key="8">
    <source>
        <dbReference type="Pfam" id="PF18072"/>
    </source>
</evidence>
<evidence type="ECO:0000259" key="7">
    <source>
        <dbReference type="Pfam" id="PF02769"/>
    </source>
</evidence>
<evidence type="ECO:0000313" key="9">
    <source>
        <dbReference type="EMBL" id="PQL90973.1"/>
    </source>
</evidence>
<evidence type="ECO:0000256" key="3">
    <source>
        <dbReference type="ARBA" id="ARBA00022741"/>
    </source>
</evidence>
<evidence type="ECO:0000256" key="6">
    <source>
        <dbReference type="ARBA" id="ARBA00022842"/>
    </source>
</evidence>
<dbReference type="GO" id="GO:0006164">
    <property type="term" value="P:purine nucleotide biosynthetic process"/>
    <property type="evidence" value="ECO:0007669"/>
    <property type="project" value="UniProtKB-KW"/>
</dbReference>
<dbReference type="PANTHER" id="PTHR10099">
    <property type="entry name" value="PHOSPHORIBOSYLFORMYLGLYCINAMIDINE SYNTHASE"/>
    <property type="match status" value="1"/>
</dbReference>
<accession>A0A2S8A8T6</accession>
<evidence type="ECO:0000256" key="1">
    <source>
        <dbReference type="ARBA" id="ARBA00022598"/>
    </source>
</evidence>
<comment type="caution">
    <text evidence="9">The sequence shown here is derived from an EMBL/GenBank/DDBJ whole genome shotgun (WGS) entry which is preliminary data.</text>
</comment>
<gene>
    <name evidence="9" type="ORF">C4S77_08920</name>
</gene>
<evidence type="ECO:0000256" key="2">
    <source>
        <dbReference type="ARBA" id="ARBA00022723"/>
    </source>
</evidence>
<keyword evidence="5" id="KW-0067">ATP-binding</keyword>
<evidence type="ECO:0000256" key="4">
    <source>
        <dbReference type="ARBA" id="ARBA00022755"/>
    </source>
</evidence>
<dbReference type="PANTHER" id="PTHR10099:SF1">
    <property type="entry name" value="PHOSPHORIBOSYLFORMYLGLYCINAMIDINE SYNTHASE"/>
    <property type="match status" value="1"/>
</dbReference>
<protein>
    <submittedName>
        <fullName evidence="9">Phosphoribosylformylglycinamidine synthase</fullName>
    </submittedName>
</protein>
<dbReference type="InterPro" id="IPR041609">
    <property type="entry name" value="PurL_linker"/>
</dbReference>
<dbReference type="InterPro" id="IPR010918">
    <property type="entry name" value="PurM-like_C_dom"/>
</dbReference>
<dbReference type="GO" id="GO:0005737">
    <property type="term" value="C:cytoplasm"/>
    <property type="evidence" value="ECO:0007669"/>
    <property type="project" value="TreeGrafter"/>
</dbReference>
<keyword evidence="2" id="KW-0479">Metal-binding</keyword>
<dbReference type="EMBL" id="PSZM01000043">
    <property type="protein sequence ID" value="PQL90973.1"/>
    <property type="molecule type" value="Genomic_DNA"/>
</dbReference>
<dbReference type="Pfam" id="PF13507">
    <property type="entry name" value="GATase_5"/>
    <property type="match status" value="1"/>
</dbReference>
<dbReference type="CDD" id="cd02204">
    <property type="entry name" value="PurL_repeat2"/>
    <property type="match status" value="1"/>
</dbReference>
<dbReference type="SUPFAM" id="SSF55326">
    <property type="entry name" value="PurM N-terminal domain-like"/>
    <property type="match status" value="2"/>
</dbReference>